<dbReference type="GO" id="GO:0004616">
    <property type="term" value="F:phosphogluconate dehydrogenase (decarboxylating) activity"/>
    <property type="evidence" value="ECO:0007669"/>
    <property type="project" value="UniProtKB-EC"/>
</dbReference>
<dbReference type="GO" id="GO:0006098">
    <property type="term" value="P:pentose-phosphate shunt"/>
    <property type="evidence" value="ECO:0007669"/>
    <property type="project" value="UniProtKB-KW"/>
</dbReference>
<feature type="binding site" description="in other chain" evidence="13">
    <location>
        <position position="109"/>
    </location>
    <ligand>
        <name>substrate</name>
        <note>ligand shared between dimeric partners</note>
    </ligand>
</feature>
<evidence type="ECO:0000256" key="4">
    <source>
        <dbReference type="ARBA" id="ARBA00011738"/>
    </source>
</evidence>
<name>A0A963YNK7_9PROT</name>
<evidence type="ECO:0000256" key="9">
    <source>
        <dbReference type="ARBA" id="ARBA00023126"/>
    </source>
</evidence>
<comment type="similarity">
    <text evidence="3 11 14">Belongs to the 6-phosphogluconate dehydrogenase family.</text>
</comment>
<feature type="binding site" evidence="13">
    <location>
        <position position="451"/>
    </location>
    <ligand>
        <name>substrate</name>
        <note>ligand shared between dimeric partners</note>
    </ligand>
</feature>
<evidence type="ECO:0000256" key="12">
    <source>
        <dbReference type="PIRSR" id="PIRSR000109-1"/>
    </source>
</evidence>
<dbReference type="Gene3D" id="1.20.5.320">
    <property type="entry name" value="6-Phosphogluconate Dehydrogenase, domain 3"/>
    <property type="match status" value="1"/>
</dbReference>
<comment type="function">
    <text evidence="1 11">Catalyzes the oxidative decarboxylation of 6-phosphogluconate to ribulose 5-phosphate and CO(2), with concomitant reduction of NADP to NADPH.</text>
</comment>
<feature type="binding site" description="in other chain" evidence="13">
    <location>
        <begin position="135"/>
        <end position="137"/>
    </location>
    <ligand>
        <name>substrate</name>
        <note>ligand shared between dimeric partners</note>
    </ligand>
</feature>
<dbReference type="Gene3D" id="1.10.1040.10">
    <property type="entry name" value="N-(1-d-carboxylethyl)-l-norvaline Dehydrogenase, domain 2"/>
    <property type="match status" value="1"/>
</dbReference>
<dbReference type="GO" id="GO:0019521">
    <property type="term" value="P:D-gluconate metabolic process"/>
    <property type="evidence" value="ECO:0007669"/>
    <property type="project" value="UniProtKB-KW"/>
</dbReference>
<feature type="binding site" description="in other chain" evidence="13">
    <location>
        <begin position="192"/>
        <end position="193"/>
    </location>
    <ligand>
        <name>substrate</name>
        <note>ligand shared between dimeric partners</note>
    </ligand>
</feature>
<dbReference type="InterPro" id="IPR008927">
    <property type="entry name" value="6-PGluconate_DH-like_C_sf"/>
</dbReference>
<comment type="subunit">
    <text evidence="4 11">Homodimer.</text>
</comment>
<dbReference type="SMART" id="SM01350">
    <property type="entry name" value="6PGD"/>
    <property type="match status" value="1"/>
</dbReference>
<dbReference type="PRINTS" id="PR00076">
    <property type="entry name" value="6PGDHDRGNASE"/>
</dbReference>
<keyword evidence="9 11" id="KW-0570">Pentose shunt</keyword>
<feature type="active site" description="Proton acceptor" evidence="12">
    <location>
        <position position="189"/>
    </location>
</feature>
<dbReference type="Proteomes" id="UP000708298">
    <property type="component" value="Unassembled WGS sequence"/>
</dbReference>
<evidence type="ECO:0000256" key="11">
    <source>
        <dbReference type="PIRNR" id="PIRNR000109"/>
    </source>
</evidence>
<protein>
    <recommendedName>
        <fullName evidence="6 11">6-phosphogluconate dehydrogenase, decarboxylating</fullName>
        <ecNumber evidence="5 11">1.1.1.44</ecNumber>
    </recommendedName>
</protein>
<dbReference type="RefSeq" id="WP_227319679.1">
    <property type="nucleotide sequence ID" value="NZ_JAESVB010000001.1"/>
</dbReference>
<dbReference type="SUPFAM" id="SSF51735">
    <property type="entry name" value="NAD(P)-binding Rossmann-fold domains"/>
    <property type="match status" value="1"/>
</dbReference>
<dbReference type="Pfam" id="PF00393">
    <property type="entry name" value="6PGD"/>
    <property type="match status" value="1"/>
</dbReference>
<evidence type="ECO:0000259" key="15">
    <source>
        <dbReference type="SMART" id="SM01350"/>
    </source>
</evidence>
<dbReference type="InterPro" id="IPR006114">
    <property type="entry name" value="6PGDH_C"/>
</dbReference>
<evidence type="ECO:0000256" key="14">
    <source>
        <dbReference type="RuleBase" id="RU000485"/>
    </source>
</evidence>
<dbReference type="GO" id="GO:0050661">
    <property type="term" value="F:NADP binding"/>
    <property type="evidence" value="ECO:0007669"/>
    <property type="project" value="InterPro"/>
</dbReference>
<dbReference type="FunFam" id="3.40.50.720:FF:000007">
    <property type="entry name" value="6-phosphogluconate dehydrogenase, decarboxylating"/>
    <property type="match status" value="1"/>
</dbReference>
<evidence type="ECO:0000313" key="16">
    <source>
        <dbReference type="EMBL" id="MCB8874024.1"/>
    </source>
</evidence>
<evidence type="ECO:0000256" key="8">
    <source>
        <dbReference type="ARBA" id="ARBA00023064"/>
    </source>
</evidence>
<accession>A0A963YNK7</accession>
<dbReference type="InterPro" id="IPR013328">
    <property type="entry name" value="6PGD_dom2"/>
</dbReference>
<evidence type="ECO:0000256" key="5">
    <source>
        <dbReference type="ARBA" id="ARBA00013011"/>
    </source>
</evidence>
<comment type="catalytic activity">
    <reaction evidence="10 11 14">
        <text>6-phospho-D-gluconate + NADP(+) = D-ribulose 5-phosphate + CO2 + NADPH</text>
        <dbReference type="Rhea" id="RHEA:10116"/>
        <dbReference type="ChEBI" id="CHEBI:16526"/>
        <dbReference type="ChEBI" id="CHEBI:57783"/>
        <dbReference type="ChEBI" id="CHEBI:58121"/>
        <dbReference type="ChEBI" id="CHEBI:58349"/>
        <dbReference type="ChEBI" id="CHEBI:58759"/>
        <dbReference type="EC" id="1.1.1.44"/>
    </reaction>
</comment>
<keyword evidence="8 14" id="KW-0311">Gluconate utilization</keyword>
<dbReference type="NCBIfam" id="NF006765">
    <property type="entry name" value="PRK09287.1"/>
    <property type="match status" value="1"/>
</dbReference>
<evidence type="ECO:0000256" key="2">
    <source>
        <dbReference type="ARBA" id="ARBA00004874"/>
    </source>
</evidence>
<dbReference type="Pfam" id="PF03446">
    <property type="entry name" value="NAD_binding_2"/>
    <property type="match status" value="1"/>
</dbReference>
<keyword evidence="11 14" id="KW-0521">NADP</keyword>
<evidence type="ECO:0000256" key="1">
    <source>
        <dbReference type="ARBA" id="ARBA00002526"/>
    </source>
</evidence>
<feature type="domain" description="6-phosphogluconate dehydrogenase C-terminal" evidence="15">
    <location>
        <begin position="185"/>
        <end position="473"/>
    </location>
</feature>
<reference evidence="16" key="1">
    <citation type="journal article" date="2021" name="Microorganisms">
        <title>Acidisoma silvae sp. nov. and Acidisomacellulosilytica sp. nov., Two Acidophilic Bacteria Isolated from Decaying Wood, Hydrolyzing Cellulose and Producing Poly-3-hydroxybutyrate.</title>
        <authorList>
            <person name="Mieszkin S."/>
            <person name="Pouder E."/>
            <person name="Uroz S."/>
            <person name="Simon-Colin C."/>
            <person name="Alain K."/>
        </authorList>
    </citation>
    <scope>NUCLEOTIDE SEQUENCE</scope>
    <source>
        <strain evidence="16">HW T2.11</strain>
    </source>
</reference>
<keyword evidence="7 11" id="KW-0560">Oxidoreductase</keyword>
<dbReference type="Gene3D" id="3.40.50.720">
    <property type="entry name" value="NAD(P)-binding Rossmann-like Domain"/>
    <property type="match status" value="1"/>
</dbReference>
<dbReference type="NCBIfam" id="TIGR00873">
    <property type="entry name" value="gnd"/>
    <property type="match status" value="1"/>
</dbReference>
<evidence type="ECO:0000313" key="17">
    <source>
        <dbReference type="Proteomes" id="UP000708298"/>
    </source>
</evidence>
<dbReference type="FunFam" id="1.10.1040.10:FF:000002">
    <property type="entry name" value="6-phosphogluconate dehydrogenase, decarboxylating"/>
    <property type="match status" value="1"/>
</dbReference>
<evidence type="ECO:0000256" key="7">
    <source>
        <dbReference type="ARBA" id="ARBA00023002"/>
    </source>
</evidence>
<dbReference type="EMBL" id="JAESVB010000001">
    <property type="protein sequence ID" value="MCB8874024.1"/>
    <property type="molecule type" value="Genomic_DNA"/>
</dbReference>
<dbReference type="PANTHER" id="PTHR11811">
    <property type="entry name" value="6-PHOSPHOGLUCONATE DEHYDROGENASE"/>
    <property type="match status" value="1"/>
</dbReference>
<gene>
    <name evidence="16" type="primary">gndA</name>
    <name evidence="16" type="ORF">ASILVAE211_02430</name>
</gene>
<evidence type="ECO:0000256" key="10">
    <source>
        <dbReference type="ARBA" id="ARBA00048640"/>
    </source>
</evidence>
<dbReference type="PIRSF" id="PIRSF000109">
    <property type="entry name" value="6PGD"/>
    <property type="match status" value="1"/>
</dbReference>
<dbReference type="AlphaFoldDB" id="A0A963YNK7"/>
<feature type="binding site" description="in other chain" evidence="13">
    <location>
        <position position="197"/>
    </location>
    <ligand>
        <name>substrate</name>
        <note>ligand shared between dimeric partners</note>
    </ligand>
</feature>
<dbReference type="InterPro" id="IPR006115">
    <property type="entry name" value="6PGDH_NADP-bd"/>
</dbReference>
<evidence type="ECO:0000256" key="13">
    <source>
        <dbReference type="PIRSR" id="PIRSR000109-2"/>
    </source>
</evidence>
<feature type="binding site" description="in other chain" evidence="13">
    <location>
        <position position="266"/>
    </location>
    <ligand>
        <name>substrate</name>
        <note>ligand shared between dimeric partners</note>
    </ligand>
</feature>
<dbReference type="SUPFAM" id="SSF48179">
    <property type="entry name" value="6-phosphogluconate dehydrogenase C-terminal domain-like"/>
    <property type="match status" value="1"/>
</dbReference>
<feature type="binding site" description="in other chain" evidence="13">
    <location>
        <position position="293"/>
    </location>
    <ligand>
        <name>substrate</name>
        <note>ligand shared between dimeric partners</note>
    </ligand>
</feature>
<feature type="binding site" evidence="13">
    <location>
        <position position="457"/>
    </location>
    <ligand>
        <name>substrate</name>
        <note>ligand shared between dimeric partners</note>
    </ligand>
</feature>
<dbReference type="InterPro" id="IPR006184">
    <property type="entry name" value="6PGdom_BS"/>
</dbReference>
<proteinExistence type="inferred from homology"/>
<evidence type="ECO:0000256" key="3">
    <source>
        <dbReference type="ARBA" id="ARBA00008419"/>
    </source>
</evidence>
<sequence>MTNQSAAGLADIGVLGLAVMGANLARNAARKGFGVAVFNRNHERTEKLIAEYGSEGRFFPSKNIEDFVASLAKPRAVIIMVKAGKPVDDMIEDLIAQLEPDDIIIDGGNSLYTDTARRFKRCEDANIRFVGMGVSGGEEGALEGPSMMPGGDRAAYERIAPIVTKMAVSVDGTPCCTYIGPDGAGHYVKMVHNGIEYADMQLITEAYDLMKTLYGLDAKAMSDIFTDWKAGDLDSYLIEITAAVLRKTDSTGKPLVDSIVDEAEQKGTGRWTAQNALELGVPVTAITEAVFARALSGRRAMRGEAEKKLPHAAVATRKPDRAEIDAIRDALYASKIVAYAQGFEQMAVASNQYGWNLTLGDMATIWRGGCIIRARFLDRIKEAYDRDDKLSNLLLDDYFRDAVVKAEDAWRRVIVLAVQNGVAVPAFSSALAYYDGLRRARGPANLLQGLRDYFGAHTYRRLDKEGSFHTRWSQDGTEVEA</sequence>
<comment type="pathway">
    <text evidence="2 11 14">Carbohydrate degradation; pentose phosphate pathway; D-ribulose 5-phosphate from D-glucose 6-phosphate (oxidative stage): step 3/3.</text>
</comment>
<dbReference type="InterPro" id="IPR006113">
    <property type="entry name" value="6PGDH_Gnd/GntZ"/>
</dbReference>
<feature type="active site" description="Proton donor" evidence="12">
    <location>
        <position position="196"/>
    </location>
</feature>
<dbReference type="PROSITE" id="PS00461">
    <property type="entry name" value="6PGD"/>
    <property type="match status" value="1"/>
</dbReference>
<dbReference type="InterPro" id="IPR006183">
    <property type="entry name" value="Pgluconate_DH"/>
</dbReference>
<dbReference type="EC" id="1.1.1.44" evidence="5 11"/>
<keyword evidence="17" id="KW-1185">Reference proteome</keyword>
<reference evidence="16" key="2">
    <citation type="submission" date="2021-01" db="EMBL/GenBank/DDBJ databases">
        <authorList>
            <person name="Mieszkin S."/>
            <person name="Pouder E."/>
            <person name="Alain K."/>
        </authorList>
    </citation>
    <scope>NUCLEOTIDE SEQUENCE</scope>
    <source>
        <strain evidence="16">HW T2.11</strain>
    </source>
</reference>
<organism evidence="16 17">
    <name type="scientific">Acidisoma silvae</name>
    <dbReference type="NCBI Taxonomy" id="2802396"/>
    <lineage>
        <taxon>Bacteria</taxon>
        <taxon>Pseudomonadati</taxon>
        <taxon>Pseudomonadota</taxon>
        <taxon>Alphaproteobacteria</taxon>
        <taxon>Acetobacterales</taxon>
        <taxon>Acidocellaceae</taxon>
        <taxon>Acidisoma</taxon>
    </lineage>
</organism>
<comment type="caution">
    <text evidence="16">The sequence shown here is derived from an EMBL/GenBank/DDBJ whole genome shotgun (WGS) entry which is preliminary data.</text>
</comment>
<evidence type="ECO:0000256" key="6">
    <source>
        <dbReference type="ARBA" id="ARBA00018193"/>
    </source>
</evidence>
<dbReference type="InterPro" id="IPR036291">
    <property type="entry name" value="NAD(P)-bd_dom_sf"/>
</dbReference>